<feature type="domain" description="HTH cro/C1-type" evidence="2">
    <location>
        <begin position="5"/>
        <end position="59"/>
    </location>
</feature>
<dbReference type="PANTHER" id="PTHR46558:SF11">
    <property type="entry name" value="HTH-TYPE TRANSCRIPTIONAL REGULATOR XRE"/>
    <property type="match status" value="1"/>
</dbReference>
<reference evidence="3" key="2">
    <citation type="journal article" date="2021" name="PeerJ">
        <title>Extensive microbial diversity within the chicken gut microbiome revealed by metagenomics and culture.</title>
        <authorList>
            <person name="Gilroy R."/>
            <person name="Ravi A."/>
            <person name="Getino M."/>
            <person name="Pursley I."/>
            <person name="Horton D.L."/>
            <person name="Alikhan N.F."/>
            <person name="Baker D."/>
            <person name="Gharbi K."/>
            <person name="Hall N."/>
            <person name="Watson M."/>
            <person name="Adriaenssens E.M."/>
            <person name="Foster-Nyarko E."/>
            <person name="Jarju S."/>
            <person name="Secka A."/>
            <person name="Antonio M."/>
            <person name="Oren A."/>
            <person name="Chaudhuri R.R."/>
            <person name="La Ragione R."/>
            <person name="Hildebrand F."/>
            <person name="Pallen M.J."/>
        </authorList>
    </citation>
    <scope>NUCLEOTIDE SEQUENCE</scope>
    <source>
        <strain evidence="3">CHK190-19873</strain>
    </source>
</reference>
<dbReference type="Pfam" id="PF01381">
    <property type="entry name" value="HTH_3"/>
    <property type="match status" value="1"/>
</dbReference>
<evidence type="ECO:0000313" key="4">
    <source>
        <dbReference type="Proteomes" id="UP000823935"/>
    </source>
</evidence>
<accession>A0A9D1EWF7</accession>
<gene>
    <name evidence="3" type="ORF">IAB44_17260</name>
</gene>
<proteinExistence type="predicted"/>
<evidence type="ECO:0000313" key="3">
    <source>
        <dbReference type="EMBL" id="HIS33270.1"/>
    </source>
</evidence>
<reference evidence="3" key="1">
    <citation type="submission" date="2020-10" db="EMBL/GenBank/DDBJ databases">
        <authorList>
            <person name="Gilroy R."/>
        </authorList>
    </citation>
    <scope>NUCLEOTIDE SEQUENCE</scope>
    <source>
        <strain evidence="3">CHK190-19873</strain>
    </source>
</reference>
<organism evidence="3 4">
    <name type="scientific">Candidatus Limivivens intestinipullorum</name>
    <dbReference type="NCBI Taxonomy" id="2840858"/>
    <lineage>
        <taxon>Bacteria</taxon>
        <taxon>Bacillati</taxon>
        <taxon>Bacillota</taxon>
        <taxon>Clostridia</taxon>
        <taxon>Lachnospirales</taxon>
        <taxon>Lachnospiraceae</taxon>
        <taxon>Lachnospiraceae incertae sedis</taxon>
        <taxon>Candidatus Limivivens</taxon>
    </lineage>
</organism>
<comment type="caution">
    <text evidence="3">The sequence shown here is derived from an EMBL/GenBank/DDBJ whole genome shotgun (WGS) entry which is preliminary data.</text>
</comment>
<protein>
    <submittedName>
        <fullName evidence="3">Helix-turn-helix transcriptional regulator</fullName>
    </submittedName>
</protein>
<sequence>MKNRIQELRKEQNLTQIVLGAQIGVSQETISAYEKNKHDPTPAVLIKLSQKLNASIDYILCQSEHRQANAPDQITQDERVLLDMFRQANPNQRRLAVSYLQFLTRGDREL</sequence>
<dbReference type="Gene3D" id="1.10.260.40">
    <property type="entry name" value="lambda repressor-like DNA-binding domains"/>
    <property type="match status" value="1"/>
</dbReference>
<dbReference type="CDD" id="cd00093">
    <property type="entry name" value="HTH_XRE"/>
    <property type="match status" value="1"/>
</dbReference>
<dbReference type="InterPro" id="IPR010982">
    <property type="entry name" value="Lambda_DNA-bd_dom_sf"/>
</dbReference>
<keyword evidence="1" id="KW-0238">DNA-binding</keyword>
<dbReference type="InterPro" id="IPR001387">
    <property type="entry name" value="Cro/C1-type_HTH"/>
</dbReference>
<dbReference type="PROSITE" id="PS50943">
    <property type="entry name" value="HTH_CROC1"/>
    <property type="match status" value="1"/>
</dbReference>
<dbReference type="EMBL" id="DVIQ01000115">
    <property type="protein sequence ID" value="HIS33270.1"/>
    <property type="molecule type" value="Genomic_DNA"/>
</dbReference>
<dbReference type="SUPFAM" id="SSF47413">
    <property type="entry name" value="lambda repressor-like DNA-binding domains"/>
    <property type="match status" value="1"/>
</dbReference>
<evidence type="ECO:0000259" key="2">
    <source>
        <dbReference type="PROSITE" id="PS50943"/>
    </source>
</evidence>
<dbReference type="GO" id="GO:0003677">
    <property type="term" value="F:DNA binding"/>
    <property type="evidence" value="ECO:0007669"/>
    <property type="project" value="UniProtKB-KW"/>
</dbReference>
<dbReference type="AlphaFoldDB" id="A0A9D1EWF7"/>
<evidence type="ECO:0000256" key="1">
    <source>
        <dbReference type="ARBA" id="ARBA00023125"/>
    </source>
</evidence>
<dbReference type="SMART" id="SM00530">
    <property type="entry name" value="HTH_XRE"/>
    <property type="match status" value="1"/>
</dbReference>
<dbReference type="Proteomes" id="UP000823935">
    <property type="component" value="Unassembled WGS sequence"/>
</dbReference>
<name>A0A9D1EWF7_9FIRM</name>
<dbReference type="PANTHER" id="PTHR46558">
    <property type="entry name" value="TRACRIPTIONAL REGULATORY PROTEIN-RELATED-RELATED"/>
    <property type="match status" value="1"/>
</dbReference>